<evidence type="ECO:0000259" key="1">
    <source>
        <dbReference type="Pfam" id="PF12671"/>
    </source>
</evidence>
<dbReference type="Pfam" id="PF12671">
    <property type="entry name" value="Amidase_6"/>
    <property type="match status" value="1"/>
</dbReference>
<dbReference type="PANTHER" id="PTHR40032:SF1">
    <property type="entry name" value="EXPORTED PROTEIN"/>
    <property type="match status" value="1"/>
</dbReference>
<proteinExistence type="predicted"/>
<gene>
    <name evidence="2" type="ORF">SAMN04487895_11135</name>
</gene>
<name>A0A1H8S7W0_9BACL</name>
<reference evidence="2 3" key="1">
    <citation type="submission" date="2016-10" db="EMBL/GenBank/DDBJ databases">
        <authorList>
            <person name="de Groot N.N."/>
        </authorList>
    </citation>
    <scope>NUCLEOTIDE SEQUENCE [LARGE SCALE GENOMIC DNA]</scope>
    <source>
        <strain evidence="2 3">CGMCC 1.10238</strain>
    </source>
</reference>
<evidence type="ECO:0000313" key="2">
    <source>
        <dbReference type="EMBL" id="SEO74715.1"/>
    </source>
</evidence>
<evidence type="ECO:0000313" key="3">
    <source>
        <dbReference type="Proteomes" id="UP000198809"/>
    </source>
</evidence>
<protein>
    <submittedName>
        <fullName evidence="2">Putative amidase domain-containing protein</fullName>
    </submittedName>
</protein>
<dbReference type="EMBL" id="FODH01000011">
    <property type="protein sequence ID" value="SEO74715.1"/>
    <property type="molecule type" value="Genomic_DNA"/>
</dbReference>
<dbReference type="STRING" id="1333845.SAMN04487895_11135"/>
<dbReference type="InterPro" id="IPR024301">
    <property type="entry name" value="Amidase_6"/>
</dbReference>
<accession>A0A1H8S7W0</accession>
<sequence>MYLCGKGRKWAMDQKWKQSLYVYVDQCNKSRVVPEAEVLTGALSEPGIGLGQQERGRRIAKWYSDRGITPRRCETGVKVLRTAQRDSGDVVAEVALHSAFYYEKGGITHREDKVERERLTFANAKGSAGWTVAGVERDIPEKVPRKGAGASPEELSSLEAPPFPGPLLSRRVLGPSVRDVQYRREDAAAYADRWWNENNPEFETFAVDCTNYVSQCLFAGGAPINYTGKRETGWWYKGYVGKQEEWSFSWAVSDSLRRYLDGERRTGLRAELVERPEQLMLGDVIQYDWDGDGRFQHSTIVTAFDAGGMPLVNAHTVSSRHRYWDYRDSYAWTDRTAYRLFHIYDYL</sequence>
<dbReference type="PANTHER" id="PTHR40032">
    <property type="entry name" value="EXPORTED PROTEIN-RELATED"/>
    <property type="match status" value="1"/>
</dbReference>
<dbReference type="Proteomes" id="UP000198809">
    <property type="component" value="Unassembled WGS sequence"/>
</dbReference>
<dbReference type="AlphaFoldDB" id="A0A1H8S7W0"/>
<organism evidence="2 3">
    <name type="scientific">Paenibacillus sophorae</name>
    <dbReference type="NCBI Taxonomy" id="1333845"/>
    <lineage>
        <taxon>Bacteria</taxon>
        <taxon>Bacillati</taxon>
        <taxon>Bacillota</taxon>
        <taxon>Bacilli</taxon>
        <taxon>Bacillales</taxon>
        <taxon>Paenibacillaceae</taxon>
        <taxon>Paenibacillus</taxon>
    </lineage>
</organism>
<feature type="domain" description="Putative amidase" evidence="1">
    <location>
        <begin position="181"/>
        <end position="333"/>
    </location>
</feature>